<reference evidence="2 3" key="1">
    <citation type="journal article" date="2013" name="Genome Announc.">
        <title>Draft Genome Sequence of an Anaerobic and Extremophilic Bacterium, Caldanaerobacter yonseiensis, Isolated from a Geothermal Hot Stream.</title>
        <authorList>
            <person name="Lee S.J."/>
            <person name="Lee Y.J."/>
            <person name="Park G.S."/>
            <person name="Kim B.C."/>
            <person name="Lee S.J."/>
            <person name="Shin J.H."/>
            <person name="Lee D.W."/>
        </authorList>
    </citation>
    <scope>NUCLEOTIDE SEQUENCE [LARGE SCALE GENOMIC DNA]</scope>
    <source>
        <strain evidence="2 3">KB-1</strain>
    </source>
</reference>
<dbReference type="InterPro" id="IPR029044">
    <property type="entry name" value="Nucleotide-diphossugar_trans"/>
</dbReference>
<organism evidence="2 3">
    <name type="scientific">Caldanaerobacter subterraneus subsp. yonseiensis KB-1</name>
    <dbReference type="NCBI Taxonomy" id="1388761"/>
    <lineage>
        <taxon>Bacteria</taxon>
        <taxon>Bacillati</taxon>
        <taxon>Bacillota</taxon>
        <taxon>Clostridia</taxon>
        <taxon>Thermoanaerobacterales</taxon>
        <taxon>Thermoanaerobacteraceae</taxon>
        <taxon>Caldanaerobacter</taxon>
    </lineage>
</organism>
<dbReference type="PATRIC" id="fig|1388761.3.peg.1629"/>
<proteinExistence type="predicted"/>
<dbReference type="Proteomes" id="UP000016856">
    <property type="component" value="Unassembled WGS sequence"/>
</dbReference>
<keyword evidence="2" id="KW-0808">Transferase</keyword>
<dbReference type="Pfam" id="PF00535">
    <property type="entry name" value="Glycos_transf_2"/>
    <property type="match status" value="1"/>
</dbReference>
<accession>U5CG58</accession>
<dbReference type="PANTHER" id="PTHR48090:SF7">
    <property type="entry name" value="RFBJ PROTEIN"/>
    <property type="match status" value="1"/>
</dbReference>
<comment type="caution">
    <text evidence="2">The sequence shown here is derived from an EMBL/GenBank/DDBJ whole genome shotgun (WGS) entry which is preliminary data.</text>
</comment>
<dbReference type="CDD" id="cd04179">
    <property type="entry name" value="DPM_DPG-synthase_like"/>
    <property type="match status" value="1"/>
</dbReference>
<evidence type="ECO:0000259" key="1">
    <source>
        <dbReference type="Pfam" id="PF00535"/>
    </source>
</evidence>
<dbReference type="EMBL" id="AXDC01000020">
    <property type="protein sequence ID" value="ERM91890.1"/>
    <property type="molecule type" value="Genomic_DNA"/>
</dbReference>
<protein>
    <submittedName>
        <fullName evidence="2">Glycosyl transferase</fullName>
    </submittedName>
</protein>
<sequence length="229" mass="25839">MMNKKVSVLIPAYNEQDKIIDTIKGLEVVKEVDEVIVINDGSTDQTAERAKKAGAKLVNMKENMGKAAALREGLKYAKNDIVVFLDADVGLTSREVEKLIKPVFLNEADVVIAKFPKTPVKGGFGLVKSLAKKGVKYFTGKEIESVLSGQRAFKREVLESLDTFYKGFGIEVGMTIDILQKGYRVKEVEVNMTHSFTGRNLKGFLHRGRQFWDILKVLLYKFFKSRWKK</sequence>
<dbReference type="SUPFAM" id="SSF53448">
    <property type="entry name" value="Nucleotide-diphospho-sugar transferases"/>
    <property type="match status" value="1"/>
</dbReference>
<dbReference type="PANTHER" id="PTHR48090">
    <property type="entry name" value="UNDECAPRENYL-PHOSPHATE 4-DEOXY-4-FORMAMIDO-L-ARABINOSE TRANSFERASE-RELATED"/>
    <property type="match status" value="1"/>
</dbReference>
<evidence type="ECO:0000313" key="2">
    <source>
        <dbReference type="EMBL" id="ERM91890.1"/>
    </source>
</evidence>
<dbReference type="InterPro" id="IPR050256">
    <property type="entry name" value="Glycosyltransferase_2"/>
</dbReference>
<dbReference type="InterPro" id="IPR001173">
    <property type="entry name" value="Glyco_trans_2-like"/>
</dbReference>
<gene>
    <name evidence="2" type="ORF">O163_08090</name>
</gene>
<name>U5CG58_CALSX</name>
<evidence type="ECO:0000313" key="3">
    <source>
        <dbReference type="Proteomes" id="UP000016856"/>
    </source>
</evidence>
<dbReference type="Gene3D" id="3.90.550.10">
    <property type="entry name" value="Spore Coat Polysaccharide Biosynthesis Protein SpsA, Chain A"/>
    <property type="match status" value="1"/>
</dbReference>
<dbReference type="AlphaFoldDB" id="U5CG58"/>
<feature type="domain" description="Glycosyltransferase 2-like" evidence="1">
    <location>
        <begin position="7"/>
        <end position="159"/>
    </location>
</feature>
<dbReference type="GO" id="GO:0016740">
    <property type="term" value="F:transferase activity"/>
    <property type="evidence" value="ECO:0007669"/>
    <property type="project" value="UniProtKB-KW"/>
</dbReference>